<evidence type="ECO:0000256" key="7">
    <source>
        <dbReference type="ARBA" id="ARBA00023136"/>
    </source>
</evidence>
<dbReference type="Pfam" id="PF04290">
    <property type="entry name" value="DctQ"/>
    <property type="match status" value="1"/>
</dbReference>
<evidence type="ECO:0000256" key="9">
    <source>
        <dbReference type="RuleBase" id="RU369079"/>
    </source>
</evidence>
<dbReference type="GO" id="GO:0015740">
    <property type="term" value="P:C4-dicarboxylate transport"/>
    <property type="evidence" value="ECO:0007669"/>
    <property type="project" value="TreeGrafter"/>
</dbReference>
<dbReference type="InterPro" id="IPR007387">
    <property type="entry name" value="TRAP_DctQ"/>
</dbReference>
<evidence type="ECO:0000256" key="4">
    <source>
        <dbReference type="ARBA" id="ARBA00022519"/>
    </source>
</evidence>
<keyword evidence="12" id="KW-1185">Reference proteome</keyword>
<reference evidence="12" key="1">
    <citation type="submission" date="2016-10" db="EMBL/GenBank/DDBJ databases">
        <authorList>
            <person name="Varghese N."/>
            <person name="Submissions S."/>
        </authorList>
    </citation>
    <scope>NUCLEOTIDE SEQUENCE [LARGE SCALE GENOMIC DNA]</scope>
    <source>
        <strain evidence="12">DSM 100420</strain>
    </source>
</reference>
<dbReference type="OrthoDB" id="4964541at2"/>
<dbReference type="AlphaFoldDB" id="A0A1H3U3T6"/>
<dbReference type="EMBL" id="FNPX01000022">
    <property type="protein sequence ID" value="SDZ56525.1"/>
    <property type="molecule type" value="Genomic_DNA"/>
</dbReference>
<keyword evidence="2 9" id="KW-0813">Transport</keyword>
<proteinExistence type="inferred from homology"/>
<protein>
    <recommendedName>
        <fullName evidence="9">TRAP transporter small permease protein</fullName>
    </recommendedName>
</protein>
<accession>A0A1H3U3T6</accession>
<feature type="transmembrane region" description="Helical" evidence="9">
    <location>
        <begin position="145"/>
        <end position="165"/>
    </location>
</feature>
<evidence type="ECO:0000259" key="10">
    <source>
        <dbReference type="Pfam" id="PF04290"/>
    </source>
</evidence>
<evidence type="ECO:0000313" key="11">
    <source>
        <dbReference type="EMBL" id="SDZ56525.1"/>
    </source>
</evidence>
<dbReference type="PANTHER" id="PTHR35011:SF11">
    <property type="entry name" value="TRAP TRANSPORTER SMALL PERMEASE PROTEIN"/>
    <property type="match status" value="1"/>
</dbReference>
<feature type="domain" description="Tripartite ATP-independent periplasmic transporters DctQ component" evidence="10">
    <location>
        <begin position="42"/>
        <end position="169"/>
    </location>
</feature>
<gene>
    <name evidence="11" type="ORF">SAMN05444004_12218</name>
</gene>
<dbReference type="PANTHER" id="PTHR35011">
    <property type="entry name" value="2,3-DIKETO-L-GULONATE TRAP TRANSPORTER SMALL PERMEASE PROTEIN YIAM"/>
    <property type="match status" value="1"/>
</dbReference>
<feature type="transmembrane region" description="Helical" evidence="9">
    <location>
        <begin position="104"/>
        <end position="125"/>
    </location>
</feature>
<dbReference type="GO" id="GO:0005886">
    <property type="term" value="C:plasma membrane"/>
    <property type="evidence" value="ECO:0007669"/>
    <property type="project" value="UniProtKB-SubCell"/>
</dbReference>
<comment type="subunit">
    <text evidence="9">The complex comprises the extracytoplasmic solute receptor protein and the two transmembrane proteins.</text>
</comment>
<organism evidence="11 12">
    <name type="scientific">Jannaschia faecimaris</name>
    <dbReference type="NCBI Taxonomy" id="1244108"/>
    <lineage>
        <taxon>Bacteria</taxon>
        <taxon>Pseudomonadati</taxon>
        <taxon>Pseudomonadota</taxon>
        <taxon>Alphaproteobacteria</taxon>
        <taxon>Rhodobacterales</taxon>
        <taxon>Roseobacteraceae</taxon>
        <taxon>Jannaschia</taxon>
    </lineage>
</organism>
<comment type="function">
    <text evidence="9">Part of the tripartite ATP-independent periplasmic (TRAP) transport system.</text>
</comment>
<evidence type="ECO:0000256" key="5">
    <source>
        <dbReference type="ARBA" id="ARBA00022692"/>
    </source>
</evidence>
<sequence>MSRPDSSEQDVTAPIILEEEKIDLSDQRWSDGVVLVLFWVLAFVVFLQFFTRYVLNDSIAWTEEIARFLLIGVTFIGSIMATRKQSHIAVEFFYRWIPRAGRRIAQTTIDLLTTGFFIMLAVFSGQIAGRTRQMMVSLDIPKSTIYWIVTAAFVCMALYSAWNTWCHLRSGTSKLIDPELHADQIRAID</sequence>
<dbReference type="GO" id="GO:0022857">
    <property type="term" value="F:transmembrane transporter activity"/>
    <property type="evidence" value="ECO:0007669"/>
    <property type="project" value="UniProtKB-UniRule"/>
</dbReference>
<name>A0A1H3U3T6_9RHOB</name>
<dbReference type="Proteomes" id="UP000198914">
    <property type="component" value="Unassembled WGS sequence"/>
</dbReference>
<dbReference type="InterPro" id="IPR055348">
    <property type="entry name" value="DctQ"/>
</dbReference>
<comment type="subcellular location">
    <subcellularLocation>
        <location evidence="1 9">Cell inner membrane</location>
        <topology evidence="1 9">Multi-pass membrane protein</topology>
    </subcellularLocation>
</comment>
<evidence type="ECO:0000256" key="1">
    <source>
        <dbReference type="ARBA" id="ARBA00004429"/>
    </source>
</evidence>
<keyword evidence="7 9" id="KW-0472">Membrane</keyword>
<comment type="similarity">
    <text evidence="8 9">Belongs to the TRAP transporter small permease family.</text>
</comment>
<keyword evidence="5 9" id="KW-0812">Transmembrane</keyword>
<evidence type="ECO:0000256" key="6">
    <source>
        <dbReference type="ARBA" id="ARBA00022989"/>
    </source>
</evidence>
<dbReference type="STRING" id="1244108.SAMN05444004_12218"/>
<feature type="transmembrane region" description="Helical" evidence="9">
    <location>
        <begin position="33"/>
        <end position="53"/>
    </location>
</feature>
<keyword evidence="3" id="KW-1003">Cell membrane</keyword>
<evidence type="ECO:0000256" key="8">
    <source>
        <dbReference type="ARBA" id="ARBA00038436"/>
    </source>
</evidence>
<evidence type="ECO:0000256" key="3">
    <source>
        <dbReference type="ARBA" id="ARBA00022475"/>
    </source>
</evidence>
<evidence type="ECO:0000256" key="2">
    <source>
        <dbReference type="ARBA" id="ARBA00022448"/>
    </source>
</evidence>
<feature type="transmembrane region" description="Helical" evidence="9">
    <location>
        <begin position="65"/>
        <end position="83"/>
    </location>
</feature>
<keyword evidence="4 9" id="KW-0997">Cell inner membrane</keyword>
<keyword evidence="6 9" id="KW-1133">Transmembrane helix</keyword>
<evidence type="ECO:0000313" key="12">
    <source>
        <dbReference type="Proteomes" id="UP000198914"/>
    </source>
</evidence>